<dbReference type="Pfam" id="PF22535">
    <property type="entry name" value="DUF7003"/>
    <property type="match status" value="1"/>
</dbReference>
<dbReference type="RefSeq" id="WP_221233002.1">
    <property type="nucleotide sequence ID" value="NZ_JACIEP010000009.1"/>
</dbReference>
<evidence type="ECO:0000313" key="3">
    <source>
        <dbReference type="Proteomes" id="UP000555103"/>
    </source>
</evidence>
<dbReference type="Proteomes" id="UP000555103">
    <property type="component" value="Unassembled WGS sequence"/>
</dbReference>
<sequence>MKRISILFLPFFIMCNTMADKVPFTEERILNELDLAFNHHPGMYFPVADKSVIKYNFFLDLEHGYCETAGSRIHLYADSLDWAIVFEKSGYQNRGGYATIALDYIGNCVDYIIERYEEHVPVPYTSIANTKYIYLVTGEEYERIRNRQGSEMEQFELISDTITSVKVRNRVVNLKYDPVLYAEMGVAGEFENPRNLLSYGGLIRYIHDTQPDVVQATETDIRTNIPRNLSKIMTLNKFHFSSFYDKKTLPSKQELFQLIAKILVTQDSSYWKPTQEPNNHWRNWKSGNL</sequence>
<protein>
    <recommendedName>
        <fullName evidence="4">DUF5117 domain-containing protein</fullName>
    </recommendedName>
</protein>
<dbReference type="AlphaFoldDB" id="A0A840CT76"/>
<organism evidence="2 3">
    <name type="scientific">Dysgonomonas hofstadii</name>
    <dbReference type="NCBI Taxonomy" id="637886"/>
    <lineage>
        <taxon>Bacteria</taxon>
        <taxon>Pseudomonadati</taxon>
        <taxon>Bacteroidota</taxon>
        <taxon>Bacteroidia</taxon>
        <taxon>Bacteroidales</taxon>
        <taxon>Dysgonomonadaceae</taxon>
        <taxon>Dysgonomonas</taxon>
    </lineage>
</organism>
<accession>A0A840CT76</accession>
<evidence type="ECO:0000256" key="1">
    <source>
        <dbReference type="SAM" id="SignalP"/>
    </source>
</evidence>
<dbReference type="InterPro" id="IPR054272">
    <property type="entry name" value="DUF7003"/>
</dbReference>
<feature type="signal peptide" evidence="1">
    <location>
        <begin position="1"/>
        <end position="19"/>
    </location>
</feature>
<dbReference type="EMBL" id="JACIEP010000009">
    <property type="protein sequence ID" value="MBB4036874.1"/>
    <property type="molecule type" value="Genomic_DNA"/>
</dbReference>
<name>A0A840CT76_9BACT</name>
<reference evidence="2 3" key="1">
    <citation type="submission" date="2020-08" db="EMBL/GenBank/DDBJ databases">
        <title>Genomic Encyclopedia of Type Strains, Phase IV (KMG-IV): sequencing the most valuable type-strain genomes for metagenomic binning, comparative biology and taxonomic classification.</title>
        <authorList>
            <person name="Goeker M."/>
        </authorList>
    </citation>
    <scope>NUCLEOTIDE SEQUENCE [LARGE SCALE GENOMIC DNA]</scope>
    <source>
        <strain evidence="2 3">DSM 104969</strain>
    </source>
</reference>
<keyword evidence="3" id="KW-1185">Reference proteome</keyword>
<comment type="caution">
    <text evidence="2">The sequence shown here is derived from an EMBL/GenBank/DDBJ whole genome shotgun (WGS) entry which is preliminary data.</text>
</comment>
<gene>
    <name evidence="2" type="ORF">GGR21_002787</name>
</gene>
<feature type="chain" id="PRO_5032471860" description="DUF5117 domain-containing protein" evidence="1">
    <location>
        <begin position="20"/>
        <end position="289"/>
    </location>
</feature>
<keyword evidence="1" id="KW-0732">Signal</keyword>
<proteinExistence type="predicted"/>
<evidence type="ECO:0000313" key="2">
    <source>
        <dbReference type="EMBL" id="MBB4036874.1"/>
    </source>
</evidence>
<evidence type="ECO:0008006" key="4">
    <source>
        <dbReference type="Google" id="ProtNLM"/>
    </source>
</evidence>